<dbReference type="Pfam" id="PF00024">
    <property type="entry name" value="PAN_1"/>
    <property type="match status" value="1"/>
</dbReference>
<dbReference type="PANTHER" id="PTHR47327:SF17">
    <property type="entry name" value="CUTICLIN-LIKE"/>
    <property type="match status" value="1"/>
</dbReference>
<keyword evidence="1" id="KW-0812">Transmembrane</keyword>
<reference evidence="5" key="1">
    <citation type="journal article" date="2015" name="Nat. Genet.">
        <title>The genome and transcriptome of the zoonotic hookworm Ancylostoma ceylanicum identify infection-specific gene families.</title>
        <authorList>
            <person name="Schwarz E.M."/>
            <person name="Hu Y."/>
            <person name="Antoshechkin I."/>
            <person name="Miller M.M."/>
            <person name="Sternberg P.W."/>
            <person name="Aroian R.V."/>
        </authorList>
    </citation>
    <scope>NUCLEOTIDE SEQUENCE</scope>
    <source>
        <strain evidence="5">HY135</strain>
    </source>
</reference>
<dbReference type="STRING" id="53326.A0A016WI38"/>
<keyword evidence="5" id="KW-1185">Reference proteome</keyword>
<proteinExistence type="predicted"/>
<dbReference type="GO" id="GO:0009653">
    <property type="term" value="P:anatomical structure morphogenesis"/>
    <property type="evidence" value="ECO:0007669"/>
    <property type="project" value="TreeGrafter"/>
</dbReference>
<dbReference type="PANTHER" id="PTHR47327">
    <property type="entry name" value="FI18240P1-RELATED"/>
    <property type="match status" value="1"/>
</dbReference>
<dbReference type="PROSITE" id="PS51034">
    <property type="entry name" value="ZP_2"/>
    <property type="match status" value="1"/>
</dbReference>
<evidence type="ECO:0000259" key="3">
    <source>
        <dbReference type="PROSITE" id="PS51034"/>
    </source>
</evidence>
<dbReference type="InterPro" id="IPR001507">
    <property type="entry name" value="ZP_dom"/>
</dbReference>
<protein>
    <recommendedName>
        <fullName evidence="6">PAN domain protein</fullName>
    </recommendedName>
</protein>
<dbReference type="Gene3D" id="3.50.4.10">
    <property type="entry name" value="Hepatocyte Growth Factor"/>
    <property type="match status" value="1"/>
</dbReference>
<dbReference type="Proteomes" id="UP000024635">
    <property type="component" value="Unassembled WGS sequence"/>
</dbReference>
<dbReference type="SMART" id="SM00473">
    <property type="entry name" value="PAN_AP"/>
    <property type="match status" value="1"/>
</dbReference>
<dbReference type="InterPro" id="IPR003609">
    <property type="entry name" value="Pan_app"/>
</dbReference>
<comment type="caution">
    <text evidence="4">The sequence shown here is derived from an EMBL/GenBank/DDBJ whole genome shotgun (WGS) entry which is preliminary data.</text>
</comment>
<evidence type="ECO:0000259" key="2">
    <source>
        <dbReference type="PROSITE" id="PS50948"/>
    </source>
</evidence>
<dbReference type="InterPro" id="IPR052774">
    <property type="entry name" value="Celegans_DevNeuronal_Protein"/>
</dbReference>
<dbReference type="AlphaFoldDB" id="A0A016WI38"/>
<evidence type="ECO:0008006" key="6">
    <source>
        <dbReference type="Google" id="ProtNLM"/>
    </source>
</evidence>
<evidence type="ECO:0000313" key="5">
    <source>
        <dbReference type="Proteomes" id="UP000024635"/>
    </source>
</evidence>
<keyword evidence="1" id="KW-0472">Membrane</keyword>
<gene>
    <name evidence="4" type="primary">Acey_s0663.g1307</name>
    <name evidence="4" type="ORF">Y032_0663g1307</name>
</gene>
<dbReference type="PROSITE" id="PS50948">
    <property type="entry name" value="PAN"/>
    <property type="match status" value="1"/>
</dbReference>
<dbReference type="OrthoDB" id="5855871at2759"/>
<evidence type="ECO:0000313" key="4">
    <source>
        <dbReference type="EMBL" id="EYC39310.1"/>
    </source>
</evidence>
<accession>A0A016WI38</accession>
<feature type="domain" description="Apple" evidence="2">
    <location>
        <begin position="6"/>
        <end position="86"/>
    </location>
</feature>
<name>A0A016WI38_9BILA</name>
<keyword evidence="1" id="KW-1133">Transmembrane helix</keyword>
<feature type="transmembrane region" description="Helical" evidence="1">
    <location>
        <begin position="458"/>
        <end position="482"/>
    </location>
</feature>
<dbReference type="EMBL" id="JARK01000263">
    <property type="protein sequence ID" value="EYC39310.1"/>
    <property type="molecule type" value="Genomic_DNA"/>
</dbReference>
<evidence type="ECO:0000256" key="1">
    <source>
        <dbReference type="SAM" id="Phobius"/>
    </source>
</evidence>
<organism evidence="4 5">
    <name type="scientific">Ancylostoma ceylanicum</name>
    <dbReference type="NCBI Taxonomy" id="53326"/>
    <lineage>
        <taxon>Eukaryota</taxon>
        <taxon>Metazoa</taxon>
        <taxon>Ecdysozoa</taxon>
        <taxon>Nematoda</taxon>
        <taxon>Chromadorea</taxon>
        <taxon>Rhabditida</taxon>
        <taxon>Rhabditina</taxon>
        <taxon>Rhabditomorpha</taxon>
        <taxon>Strongyloidea</taxon>
        <taxon>Ancylostomatidae</taxon>
        <taxon>Ancylostomatinae</taxon>
        <taxon>Ancylostoma</taxon>
    </lineage>
</organism>
<feature type="domain" description="ZP" evidence="3">
    <location>
        <begin position="95"/>
        <end position="342"/>
    </location>
</feature>
<dbReference type="SUPFAM" id="SSF57414">
    <property type="entry name" value="Hairpin loop containing domain-like"/>
    <property type="match status" value="1"/>
</dbReference>
<sequence length="518" mass="59100">MSSSRCSFMRMNAAGLTDFYDEMISDVQDADECEQKCVARERVGDPCRSYTYDKLTKLCYISHQDSRSSGRSPLATRNANLVHGTLDDCIDFALKCRNDALEIHGLSMRLFSGSMKTKRRKDVICEKEVAASYDFTVQMPYRECGIEETETPFRSHSGVVHVKEGSTNLITIRDKILQVNCHIHSQTDISNQMLTAQMIVNEPNTTYRTLSNNIIYVPSQSPRPRYSLSVLNADGIETDVVRYGEHGWLSLKVNDESESHIFVSNMKARVINSEHTINLIGDDGCVTHRNYIMGISRPSPREIRYKINFGGFDEKAQFVYQALVETCRFDCWPKCNQELWLDDMEKKELSDNNLRVKRAVGPRQIELIQDIYKVHGGRITILTPLSPARQLKELEIKSDPDILEKELLQEEGVQVEMVWLSAPYSATHLYPENLGLQMNNQPITSALRHCFSNDVTCLFTVILAAIQLFLLASCICIVYCYIQQWRAYRNSMVSTPAQVQYQLNEATSSSKTEARRVE</sequence>